<dbReference type="InterPro" id="IPR004715">
    <property type="entry name" value="PTS_IIA_fruc"/>
</dbReference>
<gene>
    <name evidence="8" type="ORF">NRIC_14400</name>
</gene>
<evidence type="ECO:0000313" key="8">
    <source>
        <dbReference type="EMBL" id="GCF93549.1"/>
    </source>
</evidence>
<accession>A0A4V0WPE2</accession>
<dbReference type="PROSITE" id="PS00372">
    <property type="entry name" value="PTS_EIIA_TYPE_2_HIS"/>
    <property type="match status" value="1"/>
</dbReference>
<keyword evidence="3" id="KW-0597">Phosphoprotein</keyword>
<keyword evidence="4" id="KW-0762">Sugar transport</keyword>
<dbReference type="Pfam" id="PF00359">
    <property type="entry name" value="PTS_EIIA_2"/>
    <property type="match status" value="1"/>
</dbReference>
<dbReference type="Gene3D" id="3.40.930.10">
    <property type="entry name" value="Mannitol-specific EII, Chain A"/>
    <property type="match status" value="1"/>
</dbReference>
<dbReference type="CDD" id="cd00211">
    <property type="entry name" value="PTS_IIA_fru"/>
    <property type="match status" value="1"/>
</dbReference>
<dbReference type="PANTHER" id="PTHR47738:SF2">
    <property type="entry name" value="PTS SYSTEM FRUCTOSE-LIKE EIIA COMPONENT"/>
    <property type="match status" value="1"/>
</dbReference>
<dbReference type="Proteomes" id="UP000290567">
    <property type="component" value="Unassembled WGS sequence"/>
</dbReference>
<dbReference type="GO" id="GO:0005737">
    <property type="term" value="C:cytoplasm"/>
    <property type="evidence" value="ECO:0007669"/>
    <property type="project" value="UniProtKB-SubCell"/>
</dbReference>
<organism evidence="8 9">
    <name type="scientific">Enterococcus florum</name>
    <dbReference type="NCBI Taxonomy" id="2480627"/>
    <lineage>
        <taxon>Bacteria</taxon>
        <taxon>Bacillati</taxon>
        <taxon>Bacillota</taxon>
        <taxon>Bacilli</taxon>
        <taxon>Lactobacillales</taxon>
        <taxon>Enterococcaceae</taxon>
        <taxon>Enterococcus</taxon>
    </lineage>
</organism>
<dbReference type="GO" id="GO:0016020">
    <property type="term" value="C:membrane"/>
    <property type="evidence" value="ECO:0007669"/>
    <property type="project" value="InterPro"/>
</dbReference>
<dbReference type="NCBIfam" id="TIGR00848">
    <property type="entry name" value="fruA"/>
    <property type="match status" value="1"/>
</dbReference>
<keyword evidence="5" id="KW-0808">Transferase</keyword>
<dbReference type="PROSITE" id="PS51094">
    <property type="entry name" value="PTS_EIIA_TYPE_2"/>
    <property type="match status" value="1"/>
</dbReference>
<sequence length="154" mass="17054">MTEVITEELVDLAVEGIKSRAVIEALAKRIESTDRLTDYAGYFQSVIDREELTSTAIGFGIAIPHGKSKHVKECTVAFGRLQQPVEWNSLDGEPVEMAFLLAVPEDCAGDEHLKIIAGLSRKLVHEEFRELLKTSTSEKEIVKVINDSLAMVLN</sequence>
<dbReference type="SUPFAM" id="SSF55804">
    <property type="entry name" value="Phoshotransferase/anion transport protein"/>
    <property type="match status" value="1"/>
</dbReference>
<reference evidence="9" key="1">
    <citation type="submission" date="2019-02" db="EMBL/GenBank/DDBJ databases">
        <title>Draft genome sequence of Enterococcus sp. Gos25-1.</title>
        <authorList>
            <person name="Tanaka N."/>
            <person name="Shiwa Y."/>
            <person name="Fujita N."/>
        </authorList>
    </citation>
    <scope>NUCLEOTIDE SEQUENCE [LARGE SCALE GENOMIC DNA]</scope>
    <source>
        <strain evidence="9">Gos25-1</strain>
    </source>
</reference>
<dbReference type="RefSeq" id="WP_146622000.1">
    <property type="nucleotide sequence ID" value="NZ_BJCC01000010.1"/>
</dbReference>
<keyword evidence="2" id="KW-0813">Transport</keyword>
<evidence type="ECO:0000256" key="6">
    <source>
        <dbReference type="ARBA" id="ARBA00022683"/>
    </source>
</evidence>
<dbReference type="InterPro" id="IPR051541">
    <property type="entry name" value="PTS_SugarTrans_NitroReg"/>
</dbReference>
<dbReference type="PANTHER" id="PTHR47738">
    <property type="entry name" value="PTS SYSTEM FRUCTOSE-LIKE EIIA COMPONENT-RELATED"/>
    <property type="match status" value="1"/>
</dbReference>
<comment type="caution">
    <text evidence="8">The sequence shown here is derived from an EMBL/GenBank/DDBJ whole genome shotgun (WGS) entry which is preliminary data.</text>
</comment>
<dbReference type="AlphaFoldDB" id="A0A4V0WPE2"/>
<protein>
    <submittedName>
        <fullName evidence="8">PTS fructose transporter subunit IIA</fullName>
    </submittedName>
</protein>
<dbReference type="GO" id="GO:0009401">
    <property type="term" value="P:phosphoenolpyruvate-dependent sugar phosphotransferase system"/>
    <property type="evidence" value="ECO:0007669"/>
    <property type="project" value="UniProtKB-KW"/>
</dbReference>
<keyword evidence="9" id="KW-1185">Reference proteome</keyword>
<comment type="subcellular location">
    <subcellularLocation>
        <location evidence="1">Cytoplasm</location>
    </subcellularLocation>
</comment>
<keyword evidence="6" id="KW-0598">Phosphotransferase system</keyword>
<dbReference type="InterPro" id="IPR016152">
    <property type="entry name" value="PTrfase/Anion_transptr"/>
</dbReference>
<evidence type="ECO:0000256" key="3">
    <source>
        <dbReference type="ARBA" id="ARBA00022553"/>
    </source>
</evidence>
<dbReference type="GO" id="GO:0008982">
    <property type="term" value="F:protein-N(PI)-phosphohistidine-sugar phosphotransferase activity"/>
    <property type="evidence" value="ECO:0007669"/>
    <property type="project" value="InterPro"/>
</dbReference>
<evidence type="ECO:0000313" key="9">
    <source>
        <dbReference type="Proteomes" id="UP000290567"/>
    </source>
</evidence>
<name>A0A4V0WPE2_9ENTE</name>
<dbReference type="OrthoDB" id="95460at2"/>
<feature type="domain" description="PTS EIIA type-2" evidence="7">
    <location>
        <begin position="3"/>
        <end position="148"/>
    </location>
</feature>
<dbReference type="EMBL" id="BJCC01000010">
    <property type="protein sequence ID" value="GCF93549.1"/>
    <property type="molecule type" value="Genomic_DNA"/>
</dbReference>
<evidence type="ECO:0000256" key="1">
    <source>
        <dbReference type="ARBA" id="ARBA00004496"/>
    </source>
</evidence>
<dbReference type="FunFam" id="3.40.930.10:FF:000009">
    <property type="entry name" value="PTS system, fructose specific IIABC component"/>
    <property type="match status" value="1"/>
</dbReference>
<proteinExistence type="predicted"/>
<dbReference type="InterPro" id="IPR002178">
    <property type="entry name" value="PTS_EIIA_type-2_dom"/>
</dbReference>
<evidence type="ECO:0000259" key="7">
    <source>
        <dbReference type="PROSITE" id="PS51094"/>
    </source>
</evidence>
<evidence type="ECO:0000256" key="2">
    <source>
        <dbReference type="ARBA" id="ARBA00022448"/>
    </source>
</evidence>
<evidence type="ECO:0000256" key="4">
    <source>
        <dbReference type="ARBA" id="ARBA00022597"/>
    </source>
</evidence>
<evidence type="ECO:0000256" key="5">
    <source>
        <dbReference type="ARBA" id="ARBA00022679"/>
    </source>
</evidence>